<proteinExistence type="predicted"/>
<dbReference type="Proteomes" id="UP000192505">
    <property type="component" value="Unassembled WGS sequence"/>
</dbReference>
<comment type="caution">
    <text evidence="1">The sequence shown here is derived from an EMBL/GenBank/DDBJ whole genome shotgun (WGS) entry which is preliminary data.</text>
</comment>
<accession>A0A1W9KNV6</accession>
<dbReference type="AlphaFoldDB" id="A0A1W9KNV6"/>
<evidence type="ECO:0000313" key="2">
    <source>
        <dbReference type="Proteomes" id="UP000192505"/>
    </source>
</evidence>
<name>A0A1W9KNV6_9BURK</name>
<reference evidence="1 2" key="1">
    <citation type="submission" date="2017-01" db="EMBL/GenBank/DDBJ databases">
        <title>Novel large sulfur bacteria in the metagenomes of groundwater-fed chemosynthetic microbial mats in the Lake Huron basin.</title>
        <authorList>
            <person name="Sharrar A.M."/>
            <person name="Flood B.E."/>
            <person name="Bailey J.V."/>
            <person name="Jones D.S."/>
            <person name="Biddanda B."/>
            <person name="Ruberg S.A."/>
            <person name="Marcus D.N."/>
            <person name="Dick G.J."/>
        </authorList>
    </citation>
    <scope>NUCLEOTIDE SEQUENCE [LARGE SCALE GENOMIC DNA]</scope>
    <source>
        <strain evidence="1">A7</strain>
    </source>
</reference>
<organism evidence="1 2">
    <name type="scientific">Rhodoferax ferrireducens</name>
    <dbReference type="NCBI Taxonomy" id="192843"/>
    <lineage>
        <taxon>Bacteria</taxon>
        <taxon>Pseudomonadati</taxon>
        <taxon>Pseudomonadota</taxon>
        <taxon>Betaproteobacteria</taxon>
        <taxon>Burkholderiales</taxon>
        <taxon>Comamonadaceae</taxon>
        <taxon>Rhodoferax</taxon>
    </lineage>
</organism>
<sequence length="163" mass="18100">MRFAFRSCTDLSIMSIETLLKVMFEGSVNNDVDVLLGSFDELKRTCTIADLPASVSAMQSEQSVFWLRELLSGPITELGGCDCLPVLFNALSKGEIEGHDNDLFCSNLRDMARADPIACWEKLESMTAVPDFKHLEMARWLLGYCTAMALPIQKANVTLKPCL</sequence>
<evidence type="ECO:0000313" key="1">
    <source>
        <dbReference type="EMBL" id="OQW85837.1"/>
    </source>
</evidence>
<protein>
    <submittedName>
        <fullName evidence="1">Uncharacterized protein</fullName>
    </submittedName>
</protein>
<gene>
    <name evidence="1" type="ORF">BWK72_20255</name>
</gene>
<dbReference type="EMBL" id="MTEI01000032">
    <property type="protein sequence ID" value="OQW85837.1"/>
    <property type="molecule type" value="Genomic_DNA"/>
</dbReference>